<feature type="compositionally biased region" description="Polar residues" evidence="1">
    <location>
        <begin position="621"/>
        <end position="630"/>
    </location>
</feature>
<dbReference type="AlphaFoldDB" id="W8BKP8"/>
<dbReference type="EMBL" id="GAMC01016426">
    <property type="protein sequence ID" value="JAB90129.1"/>
    <property type="molecule type" value="mRNA"/>
</dbReference>
<organism evidence="2">
    <name type="scientific">Ceratitis capitata</name>
    <name type="common">Mediterranean fruit fly</name>
    <name type="synonym">Tephritis capitata</name>
    <dbReference type="NCBI Taxonomy" id="7213"/>
    <lineage>
        <taxon>Eukaryota</taxon>
        <taxon>Metazoa</taxon>
        <taxon>Ecdysozoa</taxon>
        <taxon>Arthropoda</taxon>
        <taxon>Hexapoda</taxon>
        <taxon>Insecta</taxon>
        <taxon>Pterygota</taxon>
        <taxon>Neoptera</taxon>
        <taxon>Endopterygota</taxon>
        <taxon>Diptera</taxon>
        <taxon>Brachycera</taxon>
        <taxon>Muscomorpha</taxon>
        <taxon>Tephritoidea</taxon>
        <taxon>Tephritidae</taxon>
        <taxon>Ceratitis</taxon>
        <taxon>Ceratitis</taxon>
    </lineage>
</organism>
<accession>W8BKP8</accession>
<evidence type="ECO:0000313" key="2">
    <source>
        <dbReference type="EMBL" id="JAB90129.1"/>
    </source>
</evidence>
<reference evidence="2" key="2">
    <citation type="journal article" date="2014" name="BMC Genomics">
        <title>A genomic perspective to assessing quality of mass-reared SIT flies used in Mediterranean fruit fly (Ceratitis capitata) eradication in California.</title>
        <authorList>
            <person name="Calla B."/>
            <person name="Hall B."/>
            <person name="Hou S."/>
            <person name="Geib S.M."/>
        </authorList>
    </citation>
    <scope>NUCLEOTIDE SEQUENCE</scope>
</reference>
<evidence type="ECO:0000256" key="1">
    <source>
        <dbReference type="SAM" id="MobiDB-lite"/>
    </source>
</evidence>
<feature type="non-terminal residue" evidence="2">
    <location>
        <position position="1"/>
    </location>
</feature>
<feature type="compositionally biased region" description="Basic and acidic residues" evidence="1">
    <location>
        <begin position="299"/>
        <end position="331"/>
    </location>
</feature>
<reference evidence="2" key="1">
    <citation type="submission" date="2013-07" db="EMBL/GenBank/DDBJ databases">
        <authorList>
            <person name="Geib S."/>
        </authorList>
    </citation>
    <scope>NUCLEOTIDE SEQUENCE</scope>
</reference>
<feature type="region of interest" description="Disordered" evidence="1">
    <location>
        <begin position="613"/>
        <end position="635"/>
    </location>
</feature>
<feature type="region of interest" description="Disordered" evidence="1">
    <location>
        <begin position="298"/>
        <end position="383"/>
    </location>
</feature>
<protein>
    <submittedName>
        <fullName evidence="2">Uncharacterized protein</fullName>
    </submittedName>
</protein>
<proteinExistence type="evidence at transcript level"/>
<name>W8BKP8_CERCA</name>
<sequence>FGGGGYPNERIYAGLPMQSTLTERSARKVECMPGEAGCVAGAQYLDVLPQSKRVDTPIALGNTEVINYLQHSRLPRQGKHIGTALAPALNEAPKLVDSSQFSGLRLGPRETVAPKYFEFAREGPQVTQFGPRRMEASRFFTVTNAPQQKHILRSPFGPGQLEISKYFTQNKVEPQTVDTADPRRRNLEALKHLSPTVRFRNGTLAPDALGTGNIDAIKPLTQAGALRTRGTIAPFALHSSNIEELKTLVKTRDPRLGNYFRSALGPRNVAALNYLVQTGQLREGNIVGVGRGVKSAYPKRYDGPGKEYDTHAARDSEEANLEHAAASERGKPLMPRTSAKETKAYENSQRSIKPTRAHKDVDFGGDGDYTRTRHGRSSPGRVPLAYTKFPAYAGMQPPRHTRVADQTQLVEHTEHTEHVRAAAYPRNTRAPRLRTMPDYRYQEALPLLRRTIRPYHANIIDRRVDAGYLGEPRRIRRGTGSPQRGPFTYTRFPAYIGQQHKELQQPFAGDSHVGVQSKLPRGYENIRMPRFTRYQHRSSQPSEDVRPRKTFRDLAPTGFGREVSPYSYNRKYPYLQHIGDTDYGGQRKTRAYRFVQSPFKATKFARYLTEDVEPNDFPSKASPQRSQPNGTDPHRATFHRFGSYGGPYSTSRYGTAPYGTGPYAMGDGSKYRRSTRVPSSKHIIGSKDVILPPIESTYIADEGYTGHKYGPFANYLGSMNYGVDDLYQHERALLEMGRQQQREKEKLASLVESLNLFYNIINKPDLEAELSSDEDGFSLNYGYVPVELAEAEQKKLTLLEVVELLRSGNKTRFHPVVYHEPFSKKKPWTWMQNFPTKIPSEYLRHLSVNTLTTLKAWQRQQALMVERANGKARDGRKKKSK</sequence>